<feature type="region of interest" description="Disordered" evidence="1">
    <location>
        <begin position="1"/>
        <end position="36"/>
    </location>
</feature>
<dbReference type="InParanoid" id="A0A059BAU8"/>
<feature type="compositionally biased region" description="Basic residues" evidence="1">
    <location>
        <begin position="1"/>
        <end position="10"/>
    </location>
</feature>
<evidence type="ECO:0000256" key="1">
    <source>
        <dbReference type="SAM" id="MobiDB-lite"/>
    </source>
</evidence>
<evidence type="ECO:0000313" key="2">
    <source>
        <dbReference type="EMBL" id="KCW63347.1"/>
    </source>
</evidence>
<protein>
    <submittedName>
        <fullName evidence="2">Uncharacterized protein</fullName>
    </submittedName>
</protein>
<organism evidence="2">
    <name type="scientific">Eucalyptus grandis</name>
    <name type="common">Flooded gum</name>
    <dbReference type="NCBI Taxonomy" id="71139"/>
    <lineage>
        <taxon>Eukaryota</taxon>
        <taxon>Viridiplantae</taxon>
        <taxon>Streptophyta</taxon>
        <taxon>Embryophyta</taxon>
        <taxon>Tracheophyta</taxon>
        <taxon>Spermatophyta</taxon>
        <taxon>Magnoliopsida</taxon>
        <taxon>eudicotyledons</taxon>
        <taxon>Gunneridae</taxon>
        <taxon>Pentapetalae</taxon>
        <taxon>rosids</taxon>
        <taxon>malvids</taxon>
        <taxon>Myrtales</taxon>
        <taxon>Myrtaceae</taxon>
        <taxon>Myrtoideae</taxon>
        <taxon>Eucalypteae</taxon>
        <taxon>Eucalyptus</taxon>
    </lineage>
</organism>
<sequence length="82" mass="9629">MLTARPRRVPRQISTRSRASSPSTSSSLARPISPEDDRIPIFVGSEYLAWNHVSSHQRQRSRCQRPRSCRGRIWSWSRIRRI</sequence>
<name>A0A059BAU8_EUCGR</name>
<accession>A0A059BAU8</accession>
<reference evidence="2" key="1">
    <citation type="submission" date="2013-07" db="EMBL/GenBank/DDBJ databases">
        <title>The genome of Eucalyptus grandis.</title>
        <authorList>
            <person name="Schmutz J."/>
            <person name="Hayes R."/>
            <person name="Myburg A."/>
            <person name="Tuskan G."/>
            <person name="Grattapaglia D."/>
            <person name="Rokhsar D.S."/>
        </authorList>
    </citation>
    <scope>NUCLEOTIDE SEQUENCE</scope>
    <source>
        <tissue evidence="2">Leaf extractions</tissue>
    </source>
</reference>
<dbReference type="EMBL" id="KK198759">
    <property type="protein sequence ID" value="KCW63347.1"/>
    <property type="molecule type" value="Genomic_DNA"/>
</dbReference>
<feature type="compositionally biased region" description="Low complexity" evidence="1">
    <location>
        <begin position="13"/>
        <end position="32"/>
    </location>
</feature>
<dbReference type="AlphaFoldDB" id="A0A059BAU8"/>
<proteinExistence type="predicted"/>
<dbReference type="Gramene" id="KCW63347">
    <property type="protein sequence ID" value="KCW63347"/>
    <property type="gene ID" value="EUGRSUZ_G00985"/>
</dbReference>
<gene>
    <name evidence="2" type="ORF">EUGRSUZ_G00985</name>
</gene>